<protein>
    <submittedName>
        <fullName evidence="1">SseB family protein</fullName>
    </submittedName>
</protein>
<dbReference type="Proteomes" id="UP000823927">
    <property type="component" value="Unassembled WGS sequence"/>
</dbReference>
<organism evidence="1 2">
    <name type="scientific">Candidatus Scybalocola faecigallinarum</name>
    <dbReference type="NCBI Taxonomy" id="2840941"/>
    <lineage>
        <taxon>Bacteria</taxon>
        <taxon>Bacillati</taxon>
        <taxon>Bacillota</taxon>
        <taxon>Clostridia</taxon>
        <taxon>Lachnospirales</taxon>
        <taxon>Lachnospiraceae</taxon>
        <taxon>Lachnospiraceae incertae sedis</taxon>
        <taxon>Candidatus Scybalocola (ex Gilroy et al. 2021)</taxon>
    </lineage>
</organism>
<comment type="caution">
    <text evidence="1">The sequence shown here is derived from an EMBL/GenBank/DDBJ whole genome shotgun (WGS) entry which is preliminary data.</text>
</comment>
<accession>A0A9D1JR86</accession>
<dbReference type="EMBL" id="DVIT01000040">
    <property type="protein sequence ID" value="HIS48012.1"/>
    <property type="molecule type" value="Genomic_DNA"/>
</dbReference>
<dbReference type="AlphaFoldDB" id="A0A9D1JR86"/>
<gene>
    <name evidence="1" type="ORF">IAB46_10775</name>
</gene>
<evidence type="ECO:0000313" key="1">
    <source>
        <dbReference type="EMBL" id="HIS48012.1"/>
    </source>
</evidence>
<reference evidence="1" key="2">
    <citation type="journal article" date="2021" name="PeerJ">
        <title>Extensive microbial diversity within the chicken gut microbiome revealed by metagenomics and culture.</title>
        <authorList>
            <person name="Gilroy R."/>
            <person name="Ravi A."/>
            <person name="Getino M."/>
            <person name="Pursley I."/>
            <person name="Horton D.L."/>
            <person name="Alikhan N.F."/>
            <person name="Baker D."/>
            <person name="Gharbi K."/>
            <person name="Hall N."/>
            <person name="Watson M."/>
            <person name="Adriaenssens E.M."/>
            <person name="Foster-Nyarko E."/>
            <person name="Jarju S."/>
            <person name="Secka A."/>
            <person name="Antonio M."/>
            <person name="Oren A."/>
            <person name="Chaudhuri R.R."/>
            <person name="La Ragione R."/>
            <person name="Hildebrand F."/>
            <person name="Pallen M.J."/>
        </authorList>
    </citation>
    <scope>NUCLEOTIDE SEQUENCE</scope>
    <source>
        <strain evidence="1">CHK178-757</strain>
    </source>
</reference>
<sequence>MEKDRQKELQETLIGLGPDKKPFPPKHYEELSLQDTILLHHMAAVFMQNHAKDDRQKIFFGQRMAFFENQVITKLWAMREFYAIIHKGNGNLYVEKNTKTDDRQIFIFSTREGAKNAAEKLSRKNKDLDIKEFAHNQFPPFYLNLFPRGITAVILDWGQTPVGLPLWAICGCLKEEFVLEQSRPAVHLWTSREMYLLYSTVTQMPYAECDSETYDDMVYLYTSKDGADAAVKAFEEKNIPVTAKRFINRQFHQTFFNLYLMGVNAVHTEKDGIIQLNMLVPKPDYTKLPEEKRPILNPELLLTAVYVCQEERRPQGEKDTDELKQMKEELMAHLREGWLAMPVFTKDNPENPGQLQFPIVTLTNGERYCPVFTDVESGKEFEKMQKITDENGNHPEIRYIKMFFDKILQILPPQIQGVTINPNTINLIMKKTQKEEQPQENN</sequence>
<evidence type="ECO:0000313" key="2">
    <source>
        <dbReference type="Proteomes" id="UP000823927"/>
    </source>
</evidence>
<proteinExistence type="predicted"/>
<reference evidence="1" key="1">
    <citation type="submission" date="2020-10" db="EMBL/GenBank/DDBJ databases">
        <authorList>
            <person name="Gilroy R."/>
        </authorList>
    </citation>
    <scope>NUCLEOTIDE SEQUENCE</scope>
    <source>
        <strain evidence="1">CHK178-757</strain>
    </source>
</reference>
<name>A0A9D1JR86_9FIRM</name>